<accession>A0A5B7J1X0</accession>
<evidence type="ECO:0000313" key="2">
    <source>
        <dbReference type="Proteomes" id="UP000324222"/>
    </source>
</evidence>
<organism evidence="1 2">
    <name type="scientific">Portunus trituberculatus</name>
    <name type="common">Swimming crab</name>
    <name type="synonym">Neptunus trituberculatus</name>
    <dbReference type="NCBI Taxonomy" id="210409"/>
    <lineage>
        <taxon>Eukaryota</taxon>
        <taxon>Metazoa</taxon>
        <taxon>Ecdysozoa</taxon>
        <taxon>Arthropoda</taxon>
        <taxon>Crustacea</taxon>
        <taxon>Multicrustacea</taxon>
        <taxon>Malacostraca</taxon>
        <taxon>Eumalacostraca</taxon>
        <taxon>Eucarida</taxon>
        <taxon>Decapoda</taxon>
        <taxon>Pleocyemata</taxon>
        <taxon>Brachyura</taxon>
        <taxon>Eubrachyura</taxon>
        <taxon>Portunoidea</taxon>
        <taxon>Portunidae</taxon>
        <taxon>Portuninae</taxon>
        <taxon>Portunus</taxon>
    </lineage>
</organism>
<evidence type="ECO:0000313" key="1">
    <source>
        <dbReference type="EMBL" id="MPC88493.1"/>
    </source>
</evidence>
<dbReference type="Proteomes" id="UP000324222">
    <property type="component" value="Unassembled WGS sequence"/>
</dbReference>
<dbReference type="EMBL" id="VSRR010077984">
    <property type="protein sequence ID" value="MPC88493.1"/>
    <property type="molecule type" value="Genomic_DNA"/>
</dbReference>
<comment type="caution">
    <text evidence="1">The sequence shown here is derived from an EMBL/GenBank/DDBJ whole genome shotgun (WGS) entry which is preliminary data.</text>
</comment>
<sequence>MTSPPYMGPDFLLGPLQGLLHHPLSNSQPLEWEMTAWCTDAWNVEKYWKNSQMMILASVSSSCQLLCTGSQALLHHSSPECSRLLPELLGVRCSPGNTRVPSTCQAQPPVLVDNSCVVFCTNWHLTKSSIRSSIPTLRCHSVCSSSRLWHRHLMTSMNSTHLPPFSSCLR</sequence>
<proteinExistence type="predicted"/>
<keyword evidence="2" id="KW-1185">Reference proteome</keyword>
<gene>
    <name evidence="1" type="ORF">E2C01_083399</name>
</gene>
<dbReference type="AlphaFoldDB" id="A0A5B7J1X0"/>
<reference evidence="1 2" key="1">
    <citation type="submission" date="2019-05" db="EMBL/GenBank/DDBJ databases">
        <title>Another draft genome of Portunus trituberculatus and its Hox gene families provides insights of decapod evolution.</title>
        <authorList>
            <person name="Jeong J.-H."/>
            <person name="Song I."/>
            <person name="Kim S."/>
            <person name="Choi T."/>
            <person name="Kim D."/>
            <person name="Ryu S."/>
            <person name="Kim W."/>
        </authorList>
    </citation>
    <scope>NUCLEOTIDE SEQUENCE [LARGE SCALE GENOMIC DNA]</scope>
    <source>
        <tissue evidence="1">Muscle</tissue>
    </source>
</reference>
<protein>
    <submittedName>
        <fullName evidence="1">Uncharacterized protein</fullName>
    </submittedName>
</protein>
<name>A0A5B7J1X0_PORTR</name>